<dbReference type="EMBL" id="BFEA01000088">
    <property type="protein sequence ID" value="GBG67521.1"/>
    <property type="molecule type" value="Genomic_DNA"/>
</dbReference>
<name>A0A388KBW7_CHABU</name>
<evidence type="ECO:0000313" key="2">
    <source>
        <dbReference type="Proteomes" id="UP000265515"/>
    </source>
</evidence>
<accession>A0A388KBW7</accession>
<protein>
    <submittedName>
        <fullName evidence="1">Uncharacterized protein</fullName>
    </submittedName>
</protein>
<dbReference type="Gramene" id="GBG67521">
    <property type="protein sequence ID" value="GBG67521"/>
    <property type="gene ID" value="CBR_g651"/>
</dbReference>
<gene>
    <name evidence="1" type="ORF">CBR_g651</name>
</gene>
<keyword evidence="2" id="KW-1185">Reference proteome</keyword>
<evidence type="ECO:0000313" key="1">
    <source>
        <dbReference type="EMBL" id="GBG67521.1"/>
    </source>
</evidence>
<proteinExistence type="predicted"/>
<organism evidence="1 2">
    <name type="scientific">Chara braunii</name>
    <name type="common">Braun's stonewort</name>
    <dbReference type="NCBI Taxonomy" id="69332"/>
    <lineage>
        <taxon>Eukaryota</taxon>
        <taxon>Viridiplantae</taxon>
        <taxon>Streptophyta</taxon>
        <taxon>Charophyceae</taxon>
        <taxon>Charales</taxon>
        <taxon>Characeae</taxon>
        <taxon>Chara</taxon>
    </lineage>
</organism>
<sequence length="71" mass="7774">MWLVPDLCVQFQTSVPGLSSRLLGPVPDVSSGALWESTIVDALEQCNSRLLVWGQFLDLICMSSVRRGHAS</sequence>
<reference evidence="1 2" key="1">
    <citation type="journal article" date="2018" name="Cell">
        <title>The Chara Genome: Secondary Complexity and Implications for Plant Terrestrialization.</title>
        <authorList>
            <person name="Nishiyama T."/>
            <person name="Sakayama H."/>
            <person name="Vries J.D."/>
            <person name="Buschmann H."/>
            <person name="Saint-Marcoux D."/>
            <person name="Ullrich K.K."/>
            <person name="Haas F.B."/>
            <person name="Vanderstraeten L."/>
            <person name="Becker D."/>
            <person name="Lang D."/>
            <person name="Vosolsobe S."/>
            <person name="Rombauts S."/>
            <person name="Wilhelmsson P.K.I."/>
            <person name="Janitza P."/>
            <person name="Kern R."/>
            <person name="Heyl A."/>
            <person name="Rumpler F."/>
            <person name="Villalobos L.I.A.C."/>
            <person name="Clay J.M."/>
            <person name="Skokan R."/>
            <person name="Toyoda A."/>
            <person name="Suzuki Y."/>
            <person name="Kagoshima H."/>
            <person name="Schijlen E."/>
            <person name="Tajeshwar N."/>
            <person name="Catarino B."/>
            <person name="Hetherington A.J."/>
            <person name="Saltykova A."/>
            <person name="Bonnot C."/>
            <person name="Breuninger H."/>
            <person name="Symeonidi A."/>
            <person name="Radhakrishnan G.V."/>
            <person name="Van Nieuwerburgh F."/>
            <person name="Deforce D."/>
            <person name="Chang C."/>
            <person name="Karol K.G."/>
            <person name="Hedrich R."/>
            <person name="Ulvskov P."/>
            <person name="Glockner G."/>
            <person name="Delwiche C.F."/>
            <person name="Petrasek J."/>
            <person name="Van de Peer Y."/>
            <person name="Friml J."/>
            <person name="Beilby M."/>
            <person name="Dolan L."/>
            <person name="Kohara Y."/>
            <person name="Sugano S."/>
            <person name="Fujiyama A."/>
            <person name="Delaux P.-M."/>
            <person name="Quint M."/>
            <person name="TheiBen G."/>
            <person name="Hagemann M."/>
            <person name="Harholt J."/>
            <person name="Dunand C."/>
            <person name="Zachgo S."/>
            <person name="Langdale J."/>
            <person name="Maumus F."/>
            <person name="Straeten D.V.D."/>
            <person name="Gould S.B."/>
            <person name="Rensing S.A."/>
        </authorList>
    </citation>
    <scope>NUCLEOTIDE SEQUENCE [LARGE SCALE GENOMIC DNA]</scope>
    <source>
        <strain evidence="1 2">S276</strain>
    </source>
</reference>
<comment type="caution">
    <text evidence="1">The sequence shown here is derived from an EMBL/GenBank/DDBJ whole genome shotgun (WGS) entry which is preliminary data.</text>
</comment>
<dbReference type="Proteomes" id="UP000265515">
    <property type="component" value="Unassembled WGS sequence"/>
</dbReference>
<dbReference type="AlphaFoldDB" id="A0A388KBW7"/>